<dbReference type="EMBL" id="CATNWA010009482">
    <property type="protein sequence ID" value="CAI9558079.1"/>
    <property type="molecule type" value="Genomic_DNA"/>
</dbReference>
<protein>
    <submittedName>
        <fullName evidence="1">Uncharacterized protein</fullName>
    </submittedName>
</protein>
<keyword evidence="2" id="KW-1185">Reference proteome</keyword>
<accession>A0ABN9CED5</accession>
<comment type="caution">
    <text evidence="1">The sequence shown here is derived from an EMBL/GenBank/DDBJ whole genome shotgun (WGS) entry which is preliminary data.</text>
</comment>
<organism evidence="1 2">
    <name type="scientific">Staurois parvus</name>
    <dbReference type="NCBI Taxonomy" id="386267"/>
    <lineage>
        <taxon>Eukaryota</taxon>
        <taxon>Metazoa</taxon>
        <taxon>Chordata</taxon>
        <taxon>Craniata</taxon>
        <taxon>Vertebrata</taxon>
        <taxon>Euteleostomi</taxon>
        <taxon>Amphibia</taxon>
        <taxon>Batrachia</taxon>
        <taxon>Anura</taxon>
        <taxon>Neobatrachia</taxon>
        <taxon>Ranoidea</taxon>
        <taxon>Ranidae</taxon>
        <taxon>Staurois</taxon>
    </lineage>
</organism>
<evidence type="ECO:0000313" key="2">
    <source>
        <dbReference type="Proteomes" id="UP001162483"/>
    </source>
</evidence>
<sequence>MQNRFYQCFKRKMRLNTANRVYKRLHFTFCFTLPVPSAVQSLFFIMKNACKEFSRCSDGQNTEHRMFLPSLSHIVMTKRYQTPSHPWKQKKC</sequence>
<evidence type="ECO:0000313" key="1">
    <source>
        <dbReference type="EMBL" id="CAI9558079.1"/>
    </source>
</evidence>
<reference evidence="1" key="1">
    <citation type="submission" date="2023-05" db="EMBL/GenBank/DDBJ databases">
        <authorList>
            <person name="Stuckert A."/>
        </authorList>
    </citation>
    <scope>NUCLEOTIDE SEQUENCE</scope>
</reference>
<gene>
    <name evidence="1" type="ORF">SPARVUS_LOCUS4842591</name>
</gene>
<name>A0ABN9CED5_9NEOB</name>
<dbReference type="Proteomes" id="UP001162483">
    <property type="component" value="Unassembled WGS sequence"/>
</dbReference>
<proteinExistence type="predicted"/>